<protein>
    <submittedName>
        <fullName evidence="3">Uncharacterized protein</fullName>
    </submittedName>
</protein>
<name>A0A5C5XPP4_9BACT</name>
<feature type="transmembrane region" description="Helical" evidence="1">
    <location>
        <begin position="44"/>
        <end position="61"/>
    </location>
</feature>
<dbReference type="RefSeq" id="WP_146392057.1">
    <property type="nucleotide sequence ID" value="NZ_SJPK01000007.1"/>
</dbReference>
<evidence type="ECO:0000313" key="3">
    <source>
        <dbReference type="EMBL" id="TWT65196.1"/>
    </source>
</evidence>
<evidence type="ECO:0000313" key="4">
    <source>
        <dbReference type="Proteomes" id="UP000318053"/>
    </source>
</evidence>
<keyword evidence="2" id="KW-0732">Signal</keyword>
<proteinExistence type="predicted"/>
<dbReference type="AlphaFoldDB" id="A0A5C5XPP4"/>
<evidence type="ECO:0000256" key="2">
    <source>
        <dbReference type="SAM" id="SignalP"/>
    </source>
</evidence>
<organism evidence="3 4">
    <name type="scientific">Allorhodopirellula solitaria</name>
    <dbReference type="NCBI Taxonomy" id="2527987"/>
    <lineage>
        <taxon>Bacteria</taxon>
        <taxon>Pseudomonadati</taxon>
        <taxon>Planctomycetota</taxon>
        <taxon>Planctomycetia</taxon>
        <taxon>Pirellulales</taxon>
        <taxon>Pirellulaceae</taxon>
        <taxon>Allorhodopirellula</taxon>
    </lineage>
</organism>
<reference evidence="3 4" key="1">
    <citation type="submission" date="2019-02" db="EMBL/GenBank/DDBJ databases">
        <title>Deep-cultivation of Planctomycetes and their phenomic and genomic characterization uncovers novel biology.</title>
        <authorList>
            <person name="Wiegand S."/>
            <person name="Jogler M."/>
            <person name="Boedeker C."/>
            <person name="Pinto D."/>
            <person name="Vollmers J."/>
            <person name="Rivas-Marin E."/>
            <person name="Kohn T."/>
            <person name="Peeters S.H."/>
            <person name="Heuer A."/>
            <person name="Rast P."/>
            <person name="Oberbeckmann S."/>
            <person name="Bunk B."/>
            <person name="Jeske O."/>
            <person name="Meyerdierks A."/>
            <person name="Storesund J.E."/>
            <person name="Kallscheuer N."/>
            <person name="Luecker S."/>
            <person name="Lage O.M."/>
            <person name="Pohl T."/>
            <person name="Merkel B.J."/>
            <person name="Hornburger P."/>
            <person name="Mueller R.-W."/>
            <person name="Bruemmer F."/>
            <person name="Labrenz M."/>
            <person name="Spormann A.M."/>
            <person name="Op Den Camp H."/>
            <person name="Overmann J."/>
            <person name="Amann R."/>
            <person name="Jetten M.S.M."/>
            <person name="Mascher T."/>
            <person name="Medema M.H."/>
            <person name="Devos D.P."/>
            <person name="Kaster A.-K."/>
            <person name="Ovreas L."/>
            <person name="Rohde M."/>
            <person name="Galperin M.Y."/>
            <person name="Jogler C."/>
        </authorList>
    </citation>
    <scope>NUCLEOTIDE SEQUENCE [LARGE SCALE GENOMIC DNA]</scope>
    <source>
        <strain evidence="3 4">CA85</strain>
    </source>
</reference>
<dbReference type="EMBL" id="SJPK01000007">
    <property type="protein sequence ID" value="TWT65196.1"/>
    <property type="molecule type" value="Genomic_DNA"/>
</dbReference>
<keyword evidence="1" id="KW-0812">Transmembrane</keyword>
<dbReference type="OrthoDB" id="9878878at2"/>
<sequence length="76" mass="8129" precursor="true">MARILSATLLSIASATLVMAHEGHGHSAAGQGNSLWHYVTEPQHAWAYVAVIVVATAAMLFRWSQRNANSPADDLS</sequence>
<keyword evidence="1" id="KW-0472">Membrane</keyword>
<evidence type="ECO:0000256" key="1">
    <source>
        <dbReference type="SAM" id="Phobius"/>
    </source>
</evidence>
<gene>
    <name evidence="3" type="ORF">CA85_31050</name>
</gene>
<feature type="signal peptide" evidence="2">
    <location>
        <begin position="1"/>
        <end position="20"/>
    </location>
</feature>
<comment type="caution">
    <text evidence="3">The sequence shown here is derived from an EMBL/GenBank/DDBJ whole genome shotgun (WGS) entry which is preliminary data.</text>
</comment>
<keyword evidence="4" id="KW-1185">Reference proteome</keyword>
<dbReference type="Proteomes" id="UP000318053">
    <property type="component" value="Unassembled WGS sequence"/>
</dbReference>
<accession>A0A5C5XPP4</accession>
<keyword evidence="1" id="KW-1133">Transmembrane helix</keyword>
<feature type="chain" id="PRO_5022935968" evidence="2">
    <location>
        <begin position="21"/>
        <end position="76"/>
    </location>
</feature>